<keyword evidence="10 13" id="KW-0472">Membrane</keyword>
<comment type="subcellular location">
    <subcellularLocation>
        <location evidence="1">Membrane</location>
    </subcellularLocation>
</comment>
<comment type="caution">
    <text evidence="14">The sequence shown here is derived from an EMBL/GenBank/DDBJ whole genome shotgun (WGS) entry which is preliminary data.</text>
</comment>
<dbReference type="GO" id="GO:0005506">
    <property type="term" value="F:iron ion binding"/>
    <property type="evidence" value="ECO:0007669"/>
    <property type="project" value="InterPro"/>
</dbReference>
<dbReference type="PROSITE" id="PS00086">
    <property type="entry name" value="CYTOCHROME_P450"/>
    <property type="match status" value="1"/>
</dbReference>
<dbReference type="PRINTS" id="PR00385">
    <property type="entry name" value="P450"/>
</dbReference>
<name>A0A9R1WXT3_LACSA</name>
<evidence type="ECO:0000256" key="10">
    <source>
        <dbReference type="ARBA" id="ARBA00023136"/>
    </source>
</evidence>
<dbReference type="InterPro" id="IPR017972">
    <property type="entry name" value="Cyt_P450_CS"/>
</dbReference>
<accession>A0A9R1WXT3</accession>
<dbReference type="Pfam" id="PF00067">
    <property type="entry name" value="p450"/>
    <property type="match status" value="1"/>
</dbReference>
<feature type="binding site" description="axial binding residue" evidence="11">
    <location>
        <position position="441"/>
    </location>
    <ligand>
        <name>heme</name>
        <dbReference type="ChEBI" id="CHEBI:30413"/>
    </ligand>
    <ligandPart>
        <name>Fe</name>
        <dbReference type="ChEBI" id="CHEBI:18248"/>
    </ligandPart>
</feature>
<evidence type="ECO:0000313" key="15">
    <source>
        <dbReference type="Proteomes" id="UP000235145"/>
    </source>
</evidence>
<evidence type="ECO:0000313" key="14">
    <source>
        <dbReference type="EMBL" id="KAJ0189287.1"/>
    </source>
</evidence>
<evidence type="ECO:0000256" key="12">
    <source>
        <dbReference type="RuleBase" id="RU000461"/>
    </source>
</evidence>
<dbReference type="GO" id="GO:0016020">
    <property type="term" value="C:membrane"/>
    <property type="evidence" value="ECO:0007669"/>
    <property type="project" value="UniProtKB-SubCell"/>
</dbReference>
<proteinExistence type="inferred from homology"/>
<evidence type="ECO:0000256" key="1">
    <source>
        <dbReference type="ARBA" id="ARBA00004370"/>
    </source>
</evidence>
<keyword evidence="6 13" id="KW-1133">Transmembrane helix</keyword>
<dbReference type="Gene3D" id="1.10.630.10">
    <property type="entry name" value="Cytochrome P450"/>
    <property type="match status" value="1"/>
</dbReference>
<dbReference type="SUPFAM" id="SSF48264">
    <property type="entry name" value="Cytochrome P450"/>
    <property type="match status" value="1"/>
</dbReference>
<protein>
    <submittedName>
        <fullName evidence="14">Uncharacterized protein</fullName>
    </submittedName>
</protein>
<comment type="cofactor">
    <cofactor evidence="11">
        <name>heme</name>
        <dbReference type="ChEBI" id="CHEBI:30413"/>
    </cofactor>
</comment>
<dbReference type="InterPro" id="IPR001128">
    <property type="entry name" value="Cyt_P450"/>
</dbReference>
<dbReference type="PANTHER" id="PTHR47955:SF9">
    <property type="entry name" value="PREMNASPIRODIENE OXYGENASE-LIKE"/>
    <property type="match status" value="1"/>
</dbReference>
<evidence type="ECO:0000256" key="3">
    <source>
        <dbReference type="ARBA" id="ARBA00022617"/>
    </source>
</evidence>
<reference evidence="14 15" key="1">
    <citation type="journal article" date="2017" name="Nat. Commun.">
        <title>Genome assembly with in vitro proximity ligation data and whole-genome triplication in lettuce.</title>
        <authorList>
            <person name="Reyes-Chin-Wo S."/>
            <person name="Wang Z."/>
            <person name="Yang X."/>
            <person name="Kozik A."/>
            <person name="Arikit S."/>
            <person name="Song C."/>
            <person name="Xia L."/>
            <person name="Froenicke L."/>
            <person name="Lavelle D.O."/>
            <person name="Truco M.J."/>
            <person name="Xia R."/>
            <person name="Zhu S."/>
            <person name="Xu C."/>
            <person name="Xu H."/>
            <person name="Xu X."/>
            <person name="Cox K."/>
            <person name="Korf I."/>
            <person name="Meyers B.C."/>
            <person name="Michelmore R.W."/>
        </authorList>
    </citation>
    <scope>NUCLEOTIDE SEQUENCE [LARGE SCALE GENOMIC DNA]</scope>
    <source>
        <strain evidence="15">cv. Salinas</strain>
        <tissue evidence="14">Seedlings</tissue>
    </source>
</reference>
<evidence type="ECO:0000256" key="13">
    <source>
        <dbReference type="SAM" id="Phobius"/>
    </source>
</evidence>
<dbReference type="AlphaFoldDB" id="A0A9R1WXT3"/>
<gene>
    <name evidence="14" type="ORF">LSAT_V11C800442310</name>
</gene>
<keyword evidence="4 13" id="KW-0812">Transmembrane</keyword>
<keyword evidence="7 12" id="KW-0560">Oxidoreductase</keyword>
<evidence type="ECO:0000256" key="5">
    <source>
        <dbReference type="ARBA" id="ARBA00022723"/>
    </source>
</evidence>
<evidence type="ECO:0000256" key="8">
    <source>
        <dbReference type="ARBA" id="ARBA00023004"/>
    </source>
</evidence>
<keyword evidence="9 12" id="KW-0503">Monooxygenase</keyword>
<dbReference type="InterPro" id="IPR002401">
    <property type="entry name" value="Cyt_P450_E_grp-I"/>
</dbReference>
<organism evidence="14 15">
    <name type="scientific">Lactuca sativa</name>
    <name type="common">Garden lettuce</name>
    <dbReference type="NCBI Taxonomy" id="4236"/>
    <lineage>
        <taxon>Eukaryota</taxon>
        <taxon>Viridiplantae</taxon>
        <taxon>Streptophyta</taxon>
        <taxon>Embryophyta</taxon>
        <taxon>Tracheophyta</taxon>
        <taxon>Spermatophyta</taxon>
        <taxon>Magnoliopsida</taxon>
        <taxon>eudicotyledons</taxon>
        <taxon>Gunneridae</taxon>
        <taxon>Pentapetalae</taxon>
        <taxon>asterids</taxon>
        <taxon>campanulids</taxon>
        <taxon>Asterales</taxon>
        <taxon>Asteraceae</taxon>
        <taxon>Cichorioideae</taxon>
        <taxon>Cichorieae</taxon>
        <taxon>Lactucinae</taxon>
        <taxon>Lactuca</taxon>
    </lineage>
</organism>
<dbReference type="GO" id="GO:0051762">
    <property type="term" value="P:sesquiterpene biosynthetic process"/>
    <property type="evidence" value="ECO:0007669"/>
    <property type="project" value="UniProtKB-ARBA"/>
</dbReference>
<dbReference type="EMBL" id="NBSK02000008">
    <property type="protein sequence ID" value="KAJ0189287.1"/>
    <property type="molecule type" value="Genomic_DNA"/>
</dbReference>
<evidence type="ECO:0000256" key="11">
    <source>
        <dbReference type="PIRSR" id="PIRSR602401-1"/>
    </source>
</evidence>
<dbReference type="FunFam" id="1.10.630.10:FF:000043">
    <property type="entry name" value="Cytochrome P450 99A2"/>
    <property type="match status" value="1"/>
</dbReference>
<keyword evidence="3 11" id="KW-0349">Heme</keyword>
<dbReference type="InterPro" id="IPR036396">
    <property type="entry name" value="Cyt_P450_sf"/>
</dbReference>
<keyword evidence="5 11" id="KW-0479">Metal-binding</keyword>
<dbReference type="PRINTS" id="PR00463">
    <property type="entry name" value="EP450I"/>
</dbReference>
<evidence type="ECO:0000256" key="6">
    <source>
        <dbReference type="ARBA" id="ARBA00022989"/>
    </source>
</evidence>
<dbReference type="PANTHER" id="PTHR47955">
    <property type="entry name" value="CYTOCHROME P450 FAMILY 71 PROTEIN"/>
    <property type="match status" value="1"/>
</dbReference>
<dbReference type="CDD" id="cd11072">
    <property type="entry name" value="CYP71-like"/>
    <property type="match status" value="1"/>
</dbReference>
<dbReference type="Proteomes" id="UP000235145">
    <property type="component" value="Unassembled WGS sequence"/>
</dbReference>
<feature type="transmembrane region" description="Helical" evidence="13">
    <location>
        <begin position="12"/>
        <end position="30"/>
    </location>
</feature>
<dbReference type="GO" id="GO:0004497">
    <property type="term" value="F:monooxygenase activity"/>
    <property type="evidence" value="ECO:0007669"/>
    <property type="project" value="UniProtKB-KW"/>
</dbReference>
<comment type="similarity">
    <text evidence="2 12">Belongs to the cytochrome P450 family.</text>
</comment>
<evidence type="ECO:0000256" key="9">
    <source>
        <dbReference type="ARBA" id="ARBA00023033"/>
    </source>
</evidence>
<evidence type="ECO:0000256" key="7">
    <source>
        <dbReference type="ARBA" id="ARBA00023002"/>
    </source>
</evidence>
<dbReference type="GO" id="GO:0020037">
    <property type="term" value="F:heme binding"/>
    <property type="evidence" value="ECO:0007669"/>
    <property type="project" value="InterPro"/>
</dbReference>
<keyword evidence="15" id="KW-1185">Reference proteome</keyword>
<evidence type="ECO:0000256" key="2">
    <source>
        <dbReference type="ARBA" id="ARBA00010617"/>
    </source>
</evidence>
<keyword evidence="8 11" id="KW-0408">Iron</keyword>
<sequence length="497" mass="56342">MFDYYSASTMEVYFVTFILLATTVIFLFTFTTRKASKRNHLPEPWRLPIIGHMHHLIGTLPHRGITNLAKKHGTFLHLQFGEVSTIVVSSPKLAKEVLSTYDLTFADRPHNITAEVVVYHSTDIIFSPYDDYWRQLRKLCTKELLSPKKVKSFQSLREEESWNLVQDIRSSMSGRPINLSHIVFSRVALIVSSAAFGKGVNDPTEFTDLIKKISMEMGGFDVADIFPSRKIIRNLSGKKARLAKLHNAVENVVNKIFAETQSNQSNTSEESLLDVLLRLKDGIEFPLTLDNIKAIILDVFGAGADSSAATVEWALSELIRSPRVMEKLQTELRQVLNGKERILEEDIQDLSFLNQVIKETLRLHPPGPLCMPRESREPCVLAGYHIPKRTKLIINAFAINRDPEYWNDPESFIPERFENNPANIVGEDYEYLPFGAGRRMCPGIGLGLANVRLPLANIVYHFNWKRPNGEKNEALDMSECFGAVVQRKSDLVLVPSF</sequence>
<dbReference type="GO" id="GO:0016705">
    <property type="term" value="F:oxidoreductase activity, acting on paired donors, with incorporation or reduction of molecular oxygen"/>
    <property type="evidence" value="ECO:0007669"/>
    <property type="project" value="InterPro"/>
</dbReference>
<evidence type="ECO:0000256" key="4">
    <source>
        <dbReference type="ARBA" id="ARBA00022692"/>
    </source>
</evidence>